<dbReference type="InterPro" id="IPR036188">
    <property type="entry name" value="FAD/NAD-bd_sf"/>
</dbReference>
<sequence length="381" mass="42588">MRIAVIGGGPGGLYFSYLWKQRHPDANVDLFEQNPADATWGFGVVFSDQAMEFLRADDPETVDAIAPKMESWKNITLNLRGKSVEIDGVGFSSIGRLELLKTLQTRAASVGVVLHFDTQVTLDQLNGYDLIVAADGLNSLVRRAFEGDFGFSVSYSTNKFAWYGTHKRFETLSQTFVDTGRGTFNAHHYRYADDMSTFLVECDRATWDHYSFAYKDADQSKAICEEVFAEALGGGMLISNKSAWRNFPWVWNERWSFKNIVLIGDALHSAHFSIGSGTRLAIEDAIALVKALEAEAHVTTALARYEADRKPIVKKLVTAAHTSADWYANFAEHMKLDLMDFAYSYITRSGRIDDARLRTMSPAFMTRYEASQPKSADGDPA</sequence>
<feature type="domain" description="FAD-binding" evidence="3">
    <location>
        <begin position="129"/>
        <end position="319"/>
    </location>
</feature>
<dbReference type="InterPro" id="IPR002938">
    <property type="entry name" value="FAD-bd"/>
</dbReference>
<reference evidence="5" key="1">
    <citation type="submission" date="2016-11" db="EMBL/GenBank/DDBJ databases">
        <authorList>
            <person name="Varghese N."/>
            <person name="Submissions S."/>
        </authorList>
    </citation>
    <scope>NUCLEOTIDE SEQUENCE [LARGE SCALE GENOMIC DNA]</scope>
    <source>
        <strain evidence="5">GAS401</strain>
    </source>
</reference>
<dbReference type="Proteomes" id="UP000184096">
    <property type="component" value="Chromosome I"/>
</dbReference>
<protein>
    <submittedName>
        <fullName evidence="4">2-polyprenyl-6-methoxyphenol hydroxylase</fullName>
    </submittedName>
</protein>
<dbReference type="InterPro" id="IPR050631">
    <property type="entry name" value="PheA/TfdB_FAD_monoxygenase"/>
</dbReference>
<accession>A0A1M7U0A3</accession>
<keyword evidence="2" id="KW-0520">NAD</keyword>
<evidence type="ECO:0000256" key="2">
    <source>
        <dbReference type="ARBA" id="ARBA00023027"/>
    </source>
</evidence>
<evidence type="ECO:0000256" key="1">
    <source>
        <dbReference type="ARBA" id="ARBA00023002"/>
    </source>
</evidence>
<dbReference type="Gene3D" id="3.50.50.60">
    <property type="entry name" value="FAD/NAD(P)-binding domain"/>
    <property type="match status" value="1"/>
</dbReference>
<dbReference type="EMBL" id="LT670849">
    <property type="protein sequence ID" value="SHN76441.1"/>
    <property type="molecule type" value="Genomic_DNA"/>
</dbReference>
<proteinExistence type="predicted"/>
<organism evidence="4 5">
    <name type="scientific">Bradyrhizobium erythrophlei</name>
    <dbReference type="NCBI Taxonomy" id="1437360"/>
    <lineage>
        <taxon>Bacteria</taxon>
        <taxon>Pseudomonadati</taxon>
        <taxon>Pseudomonadota</taxon>
        <taxon>Alphaproteobacteria</taxon>
        <taxon>Hyphomicrobiales</taxon>
        <taxon>Nitrobacteraceae</taxon>
        <taxon>Bradyrhizobium</taxon>
    </lineage>
</organism>
<dbReference type="OrthoDB" id="9804454at2"/>
<dbReference type="Gene3D" id="3.30.9.20">
    <property type="match status" value="1"/>
</dbReference>
<dbReference type="RefSeq" id="WP_072818978.1">
    <property type="nucleotide sequence ID" value="NZ_LT670849.1"/>
</dbReference>
<name>A0A1M7U0A3_9BRAD</name>
<dbReference type="PRINTS" id="PR00420">
    <property type="entry name" value="RNGMNOXGNASE"/>
</dbReference>
<evidence type="ECO:0000259" key="3">
    <source>
        <dbReference type="Pfam" id="PF01494"/>
    </source>
</evidence>
<dbReference type="AlphaFoldDB" id="A0A1M7U0A3"/>
<keyword evidence="5" id="KW-1185">Reference proteome</keyword>
<dbReference type="Pfam" id="PF01494">
    <property type="entry name" value="FAD_binding_3"/>
    <property type="match status" value="1"/>
</dbReference>
<evidence type="ECO:0000313" key="5">
    <source>
        <dbReference type="Proteomes" id="UP000184096"/>
    </source>
</evidence>
<dbReference type="PANTHER" id="PTHR43476:SF4">
    <property type="entry name" value="BLR0106 PROTEIN"/>
    <property type="match status" value="1"/>
</dbReference>
<evidence type="ECO:0000313" key="4">
    <source>
        <dbReference type="EMBL" id="SHN76441.1"/>
    </source>
</evidence>
<dbReference type="GO" id="GO:0071949">
    <property type="term" value="F:FAD binding"/>
    <property type="evidence" value="ECO:0007669"/>
    <property type="project" value="InterPro"/>
</dbReference>
<dbReference type="PANTHER" id="PTHR43476">
    <property type="entry name" value="3-(3-HYDROXY-PHENYL)PROPIONATE/3-HYDROXYCINNAMIC ACID HYDROXYLASE"/>
    <property type="match status" value="1"/>
</dbReference>
<keyword evidence="1" id="KW-0560">Oxidoreductase</keyword>
<gene>
    <name evidence="4" type="ORF">SAMN05444170_3188</name>
</gene>
<dbReference type="GO" id="GO:0016491">
    <property type="term" value="F:oxidoreductase activity"/>
    <property type="evidence" value="ECO:0007669"/>
    <property type="project" value="UniProtKB-KW"/>
</dbReference>
<dbReference type="SUPFAM" id="SSF51905">
    <property type="entry name" value="FAD/NAD(P)-binding domain"/>
    <property type="match status" value="1"/>
</dbReference>